<proteinExistence type="predicted"/>
<accession>A0A2A9PNJ1</accession>
<dbReference type="Proteomes" id="UP000037136">
    <property type="component" value="Unassembled WGS sequence"/>
</dbReference>
<reference evidence="1 2" key="1">
    <citation type="journal article" date="2015" name="BMC Genomics">
        <title>Gene expression during zombie ant biting behavior reflects the complexity underlying fungal parasitic behavioral manipulation.</title>
        <authorList>
            <person name="de Bekker C."/>
            <person name="Ohm R.A."/>
            <person name="Loreto R.G."/>
            <person name="Sebastian A."/>
            <person name="Albert I."/>
            <person name="Merrow M."/>
            <person name="Brachmann A."/>
            <person name="Hughes D.P."/>
        </authorList>
    </citation>
    <scope>NUCLEOTIDE SEQUENCE [LARGE SCALE GENOMIC DNA]</scope>
    <source>
        <strain evidence="1 2">SC16a</strain>
    </source>
</reference>
<comment type="caution">
    <text evidence="1">The sequence shown here is derived from an EMBL/GenBank/DDBJ whole genome shotgun (WGS) entry which is preliminary data.</text>
</comment>
<keyword evidence="2" id="KW-1185">Reference proteome</keyword>
<sequence length="117" mass="12528">MTAPASGMATATQPKAPAVGYGQVAGSSRQFICAVPVYMYSNPSREDPFDFLNKDQESEKEGWESGIVVEESRGAQQMSHLSALCPTAVDGPLLLIVPLPSQPLLSAQAHKQLLTKR</sequence>
<evidence type="ECO:0000313" key="2">
    <source>
        <dbReference type="Proteomes" id="UP000037136"/>
    </source>
</evidence>
<evidence type="ECO:0000313" key="1">
    <source>
        <dbReference type="EMBL" id="PFH62457.1"/>
    </source>
</evidence>
<dbReference type="EMBL" id="LAZP02000028">
    <property type="protein sequence ID" value="PFH62457.1"/>
    <property type="molecule type" value="Genomic_DNA"/>
</dbReference>
<dbReference type="AlphaFoldDB" id="A0A2A9PNJ1"/>
<name>A0A2A9PNJ1_OPHUN</name>
<organism evidence="1 2">
    <name type="scientific">Ophiocordyceps unilateralis</name>
    <name type="common">Zombie-ant fungus</name>
    <name type="synonym">Torrubia unilateralis</name>
    <dbReference type="NCBI Taxonomy" id="268505"/>
    <lineage>
        <taxon>Eukaryota</taxon>
        <taxon>Fungi</taxon>
        <taxon>Dikarya</taxon>
        <taxon>Ascomycota</taxon>
        <taxon>Pezizomycotina</taxon>
        <taxon>Sordariomycetes</taxon>
        <taxon>Hypocreomycetidae</taxon>
        <taxon>Hypocreales</taxon>
        <taxon>Ophiocordycipitaceae</taxon>
        <taxon>Ophiocordyceps</taxon>
    </lineage>
</organism>
<reference evidence="1 2" key="2">
    <citation type="journal article" date="2017" name="Sci. Rep.">
        <title>Ant-infecting Ophiocordyceps genomes reveal a high diversity of potential behavioral manipulation genes and a possible major role for enterotoxins.</title>
        <authorList>
            <person name="de Bekker C."/>
            <person name="Ohm R.A."/>
            <person name="Evans H.C."/>
            <person name="Brachmann A."/>
            <person name="Hughes D.P."/>
        </authorList>
    </citation>
    <scope>NUCLEOTIDE SEQUENCE [LARGE SCALE GENOMIC DNA]</scope>
    <source>
        <strain evidence="1 2">SC16a</strain>
    </source>
</reference>
<gene>
    <name evidence="1" type="ORF">XA68_13524</name>
</gene>
<protein>
    <submittedName>
        <fullName evidence="1">Uncharacterized protein</fullName>
    </submittedName>
</protein>